<dbReference type="SMART" id="SM00249">
    <property type="entry name" value="PHD"/>
    <property type="match status" value="1"/>
</dbReference>
<dbReference type="GO" id="GO:0016887">
    <property type="term" value="F:ATP hydrolysis activity"/>
    <property type="evidence" value="ECO:0007669"/>
    <property type="project" value="TreeGrafter"/>
</dbReference>
<sequence>MMSSMVERLRIRSEKRPLYNDPGSDDDDFVPSKKKPGPKTEEKPSKLIARVDARKDACQSCGENGSLLDCKTCDYCFHQKCLIHPGKVSPDNWSCPECVNPLNEVDKILDSETRASAADGNDVTRPGAKKVGVKYYLVKWKGLSYLHCTWVPEEELKKACKVNSRLKTKLNNFYKQLDSMLDTDDWIGMRPEWTTVDRIIGSRKIDDKREYFVKWKELPYDECSWEVQSDISTFRSQIDRFKKIQSRSGRRRNMNLKRDSLDTKSKVKEFQQFEKSPQFLSGGALHPYQLEGLNFLHYSWLKQTHVILADEMGLGKTIQTIAFLASLFEENLSDSPHLVIAPLSTLRNWEREFSTWAPQMNVVMYFGSAQARSIIRQYEFFFPKKKTKKQKRKKAFHDASRKKRAKRTKFDVLLTSYEMITMDASSLKSINWECMIVDEGHRLKNKESKLYIQLKLFAAKHRVLLTGTPLQNNLDELFMLMHYLDDGKFPSIEDFQKEFKDINQEEQVARLHKMLAPHLLRRVKKDVLKDMPPKKELILRVDLSSKQKEYYKAILTRNYKKLARHGGSQISLINVVMELRKLCCHVYMLQGVEPEMGPINASEGLRQLLDFSGKMPLLDKMMVKLKEQGHRVLIYSQFQHMLDLLEDYLTYKNWSYERIDGNISGAERQIRIDRFNAKDSTRFCFVLSTRAGGLGINLATADTVIIYDSDWNPHADFQAMARAHRLGQTNKVMIYRLITRGTIEERMMQLTKKKMILEHLVVGRLKAQTVNQEELDDIIRYGSKDLFADESDEAGKARQIHYDDAAVDRLLNRDEIGVDEASLDEEDDELLKAFKVANFEFIDEVEAAAAREEETKKKAMAEKHSTSNLDRSNYWEELLGDKYEMIQIEKFTSMGKGKRNRKQMPATEEDPGMPSSEDDDYSYEDDLSDTDMEIFGQASGKKGQFSMKRSRVDLTEPHPLMEGEGRSLRVRGFNQNQRAAFLHLLMRFGFGKYDWKEFVPSLKGKSKQEVHDYGLLFMEHLLEELSDSPTFSDGVPKEGVRSDDVLARLGRIQSIEEKLQIHLENPRALLFPDEIQSWFPVLKGRIWKEEHDILLLKAILIHGYAKWQNIIEDKDVGLGEIARQELNLPVLNGPAVGGNNTTICSNSGYTTNGFSDGPAANQTNPDYSIHRQYREIQRKIVDFIRKRYLILEKAMNMELVKEKSSGGKTDFDPKVTEVLGPEPTCPSTLSKELPIIEPIALPEHDDKSGSRELIQFYNGMCTVVEANTADAIQAYFGNSSSSSRLSMNLCQLRTMCEDVLRVLTILDCGSAARAVDINENGSLPTESVKAEKEVIEQQSLVSPGI</sequence>
<dbReference type="InterPro" id="IPR023779">
    <property type="entry name" value="Chromodomain_CS"/>
</dbReference>
<keyword evidence="11" id="KW-0539">Nucleus</keyword>
<comment type="caution">
    <text evidence="18">The sequence shown here is derived from an EMBL/GenBank/DDBJ whole genome shotgun (WGS) entry which is preliminary data.</text>
</comment>
<keyword evidence="7" id="KW-0862">Zinc</keyword>
<dbReference type="SMART" id="SM00298">
    <property type="entry name" value="CHROMO"/>
    <property type="match status" value="2"/>
</dbReference>
<protein>
    <submittedName>
        <fullName evidence="18">CHD3-type chromatin-remodeling factor PICKLE</fullName>
    </submittedName>
</protein>
<feature type="domain" description="Chromo" evidence="14">
    <location>
        <begin position="103"/>
        <end position="185"/>
    </location>
</feature>
<gene>
    <name evidence="18" type="primary">PKL</name>
    <name evidence="18" type="ORF">KSP39_PZI015696</name>
</gene>
<dbReference type="Gene3D" id="3.40.50.300">
    <property type="entry name" value="P-loop containing nucleotide triphosphate hydrolases"/>
    <property type="match status" value="1"/>
</dbReference>
<dbReference type="Gene3D" id="1.10.10.60">
    <property type="entry name" value="Homeodomain-like"/>
    <property type="match status" value="1"/>
</dbReference>
<dbReference type="Pfam" id="PF00176">
    <property type="entry name" value="SNF2-rel_dom"/>
    <property type="match status" value="1"/>
</dbReference>
<dbReference type="GO" id="GO:0003677">
    <property type="term" value="F:DNA binding"/>
    <property type="evidence" value="ECO:0007669"/>
    <property type="project" value="InterPro"/>
</dbReference>
<evidence type="ECO:0000256" key="4">
    <source>
        <dbReference type="ARBA" id="ARBA00022741"/>
    </source>
</evidence>
<dbReference type="InterPro" id="IPR001965">
    <property type="entry name" value="Znf_PHD"/>
</dbReference>
<dbReference type="GO" id="GO:0140658">
    <property type="term" value="F:ATP-dependent chromatin remodeler activity"/>
    <property type="evidence" value="ECO:0007669"/>
    <property type="project" value="TreeGrafter"/>
</dbReference>
<keyword evidence="19" id="KW-1185">Reference proteome</keyword>
<dbReference type="SMART" id="SM00487">
    <property type="entry name" value="DEXDc"/>
    <property type="match status" value="1"/>
</dbReference>
<dbReference type="PANTHER" id="PTHR45623:SF17">
    <property type="entry name" value="CHROMODOMAIN-HELICASE-DNA-BINDING PROTEIN 3-RELATED"/>
    <property type="match status" value="1"/>
</dbReference>
<feature type="compositionally biased region" description="Basic and acidic residues" evidence="13">
    <location>
        <begin position="1205"/>
        <end position="1215"/>
    </location>
</feature>
<dbReference type="InterPro" id="IPR019786">
    <property type="entry name" value="Zinc_finger_PHD-type_CS"/>
</dbReference>
<dbReference type="CDD" id="cd18659">
    <property type="entry name" value="CD2_tandem"/>
    <property type="match status" value="1"/>
</dbReference>
<reference evidence="18 19" key="1">
    <citation type="journal article" date="2022" name="Nat. Plants">
        <title>Genomes of leafy and leafless Platanthera orchids illuminate the evolution of mycoheterotrophy.</title>
        <authorList>
            <person name="Li M.H."/>
            <person name="Liu K.W."/>
            <person name="Li Z."/>
            <person name="Lu H.C."/>
            <person name="Ye Q.L."/>
            <person name="Zhang D."/>
            <person name="Wang J.Y."/>
            <person name="Li Y.F."/>
            <person name="Zhong Z.M."/>
            <person name="Liu X."/>
            <person name="Yu X."/>
            <person name="Liu D.K."/>
            <person name="Tu X.D."/>
            <person name="Liu B."/>
            <person name="Hao Y."/>
            <person name="Liao X.Y."/>
            <person name="Jiang Y.T."/>
            <person name="Sun W.H."/>
            <person name="Chen J."/>
            <person name="Chen Y.Q."/>
            <person name="Ai Y."/>
            <person name="Zhai J.W."/>
            <person name="Wu S.S."/>
            <person name="Zhou Z."/>
            <person name="Hsiao Y.Y."/>
            <person name="Wu W.L."/>
            <person name="Chen Y.Y."/>
            <person name="Lin Y.F."/>
            <person name="Hsu J.L."/>
            <person name="Li C.Y."/>
            <person name="Wang Z.W."/>
            <person name="Zhao X."/>
            <person name="Zhong W.Y."/>
            <person name="Ma X.K."/>
            <person name="Ma L."/>
            <person name="Huang J."/>
            <person name="Chen G.Z."/>
            <person name="Huang M.Z."/>
            <person name="Huang L."/>
            <person name="Peng D.H."/>
            <person name="Luo Y.B."/>
            <person name="Zou S.Q."/>
            <person name="Chen S.P."/>
            <person name="Lan S."/>
            <person name="Tsai W.C."/>
            <person name="Van de Peer Y."/>
            <person name="Liu Z.J."/>
        </authorList>
    </citation>
    <scope>NUCLEOTIDE SEQUENCE [LARGE SCALE GENOMIC DNA]</scope>
    <source>
        <strain evidence="18">Lor287</strain>
    </source>
</reference>
<feature type="region of interest" description="Disordered" evidence="13">
    <location>
        <begin position="1"/>
        <end position="46"/>
    </location>
</feature>
<evidence type="ECO:0000256" key="12">
    <source>
        <dbReference type="PROSITE-ProRule" id="PRU00146"/>
    </source>
</evidence>
<dbReference type="InterPro" id="IPR000953">
    <property type="entry name" value="Chromo/chromo_shadow_dom"/>
</dbReference>
<feature type="compositionally biased region" description="Basic and acidic residues" evidence="13">
    <location>
        <begin position="7"/>
        <end position="18"/>
    </location>
</feature>
<feature type="domain" description="Chromo" evidence="14">
    <location>
        <begin position="194"/>
        <end position="243"/>
    </location>
</feature>
<dbReference type="Pfam" id="PF00385">
    <property type="entry name" value="Chromo"/>
    <property type="match status" value="2"/>
</dbReference>
<evidence type="ECO:0000256" key="9">
    <source>
        <dbReference type="ARBA" id="ARBA00023015"/>
    </source>
</evidence>
<dbReference type="PROSITE" id="PS51194">
    <property type="entry name" value="HELICASE_CTER"/>
    <property type="match status" value="1"/>
</dbReference>
<feature type="compositionally biased region" description="Acidic residues" evidence="13">
    <location>
        <begin position="907"/>
        <end position="924"/>
    </location>
</feature>
<dbReference type="InterPro" id="IPR019787">
    <property type="entry name" value="Znf_PHD-finger"/>
</dbReference>
<dbReference type="InterPro" id="IPR000330">
    <property type="entry name" value="SNF2_N"/>
</dbReference>
<dbReference type="GO" id="GO:0042393">
    <property type="term" value="F:histone binding"/>
    <property type="evidence" value="ECO:0007669"/>
    <property type="project" value="TreeGrafter"/>
</dbReference>
<dbReference type="PROSITE" id="PS50016">
    <property type="entry name" value="ZF_PHD_2"/>
    <property type="match status" value="1"/>
</dbReference>
<proteinExistence type="predicted"/>
<dbReference type="Proteomes" id="UP001418222">
    <property type="component" value="Unassembled WGS sequence"/>
</dbReference>
<evidence type="ECO:0000313" key="19">
    <source>
        <dbReference type="Proteomes" id="UP001418222"/>
    </source>
</evidence>
<dbReference type="InterPro" id="IPR027417">
    <property type="entry name" value="P-loop_NTPase"/>
</dbReference>
<keyword evidence="9" id="KW-0805">Transcription regulation</keyword>
<feature type="domain" description="Helicase C-terminal" evidence="17">
    <location>
        <begin position="617"/>
        <end position="778"/>
    </location>
</feature>
<dbReference type="CDD" id="cd18660">
    <property type="entry name" value="CD1_tandem"/>
    <property type="match status" value="1"/>
</dbReference>
<evidence type="ECO:0000256" key="3">
    <source>
        <dbReference type="ARBA" id="ARBA00022737"/>
    </source>
</evidence>
<dbReference type="InterPro" id="IPR023780">
    <property type="entry name" value="Chromo_domain"/>
</dbReference>
<evidence type="ECO:0000313" key="18">
    <source>
        <dbReference type="EMBL" id="KAK8933929.1"/>
    </source>
</evidence>
<evidence type="ECO:0000256" key="7">
    <source>
        <dbReference type="ARBA" id="ARBA00022833"/>
    </source>
</evidence>
<dbReference type="PROSITE" id="PS50013">
    <property type="entry name" value="CHROMO_2"/>
    <property type="match status" value="2"/>
</dbReference>
<dbReference type="PROSITE" id="PS00598">
    <property type="entry name" value="CHROMO_1"/>
    <property type="match status" value="1"/>
</dbReference>
<dbReference type="Pfam" id="PF00271">
    <property type="entry name" value="Helicase_C"/>
    <property type="match status" value="1"/>
</dbReference>
<dbReference type="Pfam" id="PF06465">
    <property type="entry name" value="DUF1087"/>
    <property type="match status" value="1"/>
</dbReference>
<dbReference type="CDD" id="cd18793">
    <property type="entry name" value="SF2_C_SNF"/>
    <property type="match status" value="1"/>
</dbReference>
<dbReference type="InterPro" id="IPR001650">
    <property type="entry name" value="Helicase_C-like"/>
</dbReference>
<accession>A0AAP0B9E7</accession>
<dbReference type="InterPro" id="IPR014001">
    <property type="entry name" value="Helicase_ATP-bd"/>
</dbReference>
<dbReference type="GO" id="GO:0000785">
    <property type="term" value="C:chromatin"/>
    <property type="evidence" value="ECO:0007669"/>
    <property type="project" value="TreeGrafter"/>
</dbReference>
<feature type="domain" description="Helicase ATP-binding" evidence="16">
    <location>
        <begin position="297"/>
        <end position="487"/>
    </location>
</feature>
<evidence type="ECO:0000259" key="17">
    <source>
        <dbReference type="PROSITE" id="PS51194"/>
    </source>
</evidence>
<evidence type="ECO:0000259" key="16">
    <source>
        <dbReference type="PROSITE" id="PS51192"/>
    </source>
</evidence>
<dbReference type="GO" id="GO:0003682">
    <property type="term" value="F:chromatin binding"/>
    <property type="evidence" value="ECO:0007669"/>
    <property type="project" value="TreeGrafter"/>
</dbReference>
<evidence type="ECO:0000259" key="14">
    <source>
        <dbReference type="PROSITE" id="PS50013"/>
    </source>
</evidence>
<dbReference type="InterPro" id="IPR038718">
    <property type="entry name" value="SNF2-like_sf"/>
</dbReference>
<keyword evidence="6" id="KW-0378">Hydrolase</keyword>
<dbReference type="InterPro" id="IPR016197">
    <property type="entry name" value="Chromo-like_dom_sf"/>
</dbReference>
<dbReference type="InterPro" id="IPR009462">
    <property type="entry name" value="CHD_II_SANT-like"/>
</dbReference>
<evidence type="ECO:0000256" key="8">
    <source>
        <dbReference type="ARBA" id="ARBA00022840"/>
    </source>
</evidence>
<evidence type="ECO:0000256" key="13">
    <source>
        <dbReference type="SAM" id="MobiDB-lite"/>
    </source>
</evidence>
<dbReference type="SMART" id="SM01146">
    <property type="entry name" value="DUF1086"/>
    <property type="match status" value="1"/>
</dbReference>
<dbReference type="Pfam" id="PF06461">
    <property type="entry name" value="CHDII_SANT-like"/>
    <property type="match status" value="1"/>
</dbReference>
<dbReference type="EMBL" id="JBBWWQ010000013">
    <property type="protein sequence ID" value="KAK8933929.1"/>
    <property type="molecule type" value="Genomic_DNA"/>
</dbReference>
<keyword evidence="10" id="KW-0804">Transcription</keyword>
<comment type="subcellular location">
    <subcellularLocation>
        <location evidence="1">Nucleus</location>
    </subcellularLocation>
</comment>
<dbReference type="InterPro" id="IPR013083">
    <property type="entry name" value="Znf_RING/FYVE/PHD"/>
</dbReference>
<evidence type="ECO:0000256" key="6">
    <source>
        <dbReference type="ARBA" id="ARBA00022801"/>
    </source>
</evidence>
<evidence type="ECO:0000259" key="15">
    <source>
        <dbReference type="PROSITE" id="PS50016"/>
    </source>
</evidence>
<dbReference type="GO" id="GO:0005634">
    <property type="term" value="C:nucleus"/>
    <property type="evidence" value="ECO:0007669"/>
    <property type="project" value="UniProtKB-SubCell"/>
</dbReference>
<keyword evidence="5 12" id="KW-0863">Zinc-finger</keyword>
<dbReference type="PROSITE" id="PS51192">
    <property type="entry name" value="HELICASE_ATP_BIND_1"/>
    <property type="match status" value="1"/>
</dbReference>
<dbReference type="SMART" id="SM00490">
    <property type="entry name" value="HELICc"/>
    <property type="match status" value="1"/>
</dbReference>
<dbReference type="Gene3D" id="3.40.50.10810">
    <property type="entry name" value="Tandem AAA-ATPase domain"/>
    <property type="match status" value="1"/>
</dbReference>
<evidence type="ECO:0000256" key="2">
    <source>
        <dbReference type="ARBA" id="ARBA00022723"/>
    </source>
</evidence>
<feature type="region of interest" description="Disordered" evidence="13">
    <location>
        <begin position="1205"/>
        <end position="1226"/>
    </location>
</feature>
<dbReference type="GO" id="GO:0008270">
    <property type="term" value="F:zinc ion binding"/>
    <property type="evidence" value="ECO:0007669"/>
    <property type="project" value="UniProtKB-KW"/>
</dbReference>
<evidence type="ECO:0000256" key="1">
    <source>
        <dbReference type="ARBA" id="ARBA00004123"/>
    </source>
</evidence>
<dbReference type="InterPro" id="IPR009463">
    <property type="entry name" value="DUF1087"/>
</dbReference>
<dbReference type="Gene3D" id="3.30.40.10">
    <property type="entry name" value="Zinc/RING finger domain, C3HC4 (zinc finger)"/>
    <property type="match status" value="1"/>
</dbReference>
<keyword evidence="3" id="KW-0677">Repeat</keyword>
<evidence type="ECO:0000256" key="5">
    <source>
        <dbReference type="ARBA" id="ARBA00022771"/>
    </source>
</evidence>
<name>A0AAP0B9E7_9ASPA</name>
<feature type="domain" description="PHD-type" evidence="15">
    <location>
        <begin position="55"/>
        <end position="101"/>
    </location>
</feature>
<keyword evidence="4" id="KW-0547">Nucleotide-binding</keyword>
<keyword evidence="2" id="KW-0479">Metal-binding</keyword>
<dbReference type="PROSITE" id="PS01359">
    <property type="entry name" value="ZF_PHD_1"/>
    <property type="match status" value="1"/>
</dbReference>
<dbReference type="SMART" id="SM01147">
    <property type="entry name" value="DUF1087"/>
    <property type="match status" value="1"/>
</dbReference>
<dbReference type="GO" id="GO:0005524">
    <property type="term" value="F:ATP binding"/>
    <property type="evidence" value="ECO:0007669"/>
    <property type="project" value="UniProtKB-KW"/>
</dbReference>
<dbReference type="SUPFAM" id="SSF54160">
    <property type="entry name" value="Chromo domain-like"/>
    <property type="match status" value="2"/>
</dbReference>
<dbReference type="InterPro" id="IPR049730">
    <property type="entry name" value="SNF2/RAD54-like_C"/>
</dbReference>
<evidence type="ECO:0000256" key="10">
    <source>
        <dbReference type="ARBA" id="ARBA00023163"/>
    </source>
</evidence>
<dbReference type="SUPFAM" id="SSF52540">
    <property type="entry name" value="P-loop containing nucleoside triphosphate hydrolases"/>
    <property type="match status" value="2"/>
</dbReference>
<organism evidence="18 19">
    <name type="scientific">Platanthera zijinensis</name>
    <dbReference type="NCBI Taxonomy" id="2320716"/>
    <lineage>
        <taxon>Eukaryota</taxon>
        <taxon>Viridiplantae</taxon>
        <taxon>Streptophyta</taxon>
        <taxon>Embryophyta</taxon>
        <taxon>Tracheophyta</taxon>
        <taxon>Spermatophyta</taxon>
        <taxon>Magnoliopsida</taxon>
        <taxon>Liliopsida</taxon>
        <taxon>Asparagales</taxon>
        <taxon>Orchidaceae</taxon>
        <taxon>Orchidoideae</taxon>
        <taxon>Orchideae</taxon>
        <taxon>Orchidinae</taxon>
        <taxon>Platanthera</taxon>
    </lineage>
</organism>
<feature type="region of interest" description="Disordered" evidence="13">
    <location>
        <begin position="894"/>
        <end position="924"/>
    </location>
</feature>
<evidence type="ECO:0000256" key="11">
    <source>
        <dbReference type="ARBA" id="ARBA00023242"/>
    </source>
</evidence>
<dbReference type="PANTHER" id="PTHR45623">
    <property type="entry name" value="CHROMODOMAIN-HELICASE-DNA-BINDING PROTEIN 3-RELATED-RELATED"/>
    <property type="match status" value="1"/>
</dbReference>
<keyword evidence="8" id="KW-0067">ATP-binding</keyword>
<dbReference type="Gene3D" id="2.40.50.40">
    <property type="match status" value="2"/>
</dbReference>